<dbReference type="InterPro" id="IPR010551">
    <property type="entry name" value="G6P_isomerase_prok"/>
</dbReference>
<dbReference type="Proteomes" id="UP000260025">
    <property type="component" value="Unassembled WGS sequence"/>
</dbReference>
<evidence type="ECO:0000256" key="3">
    <source>
        <dbReference type="ARBA" id="ARBA00011952"/>
    </source>
</evidence>
<comment type="catalytic activity">
    <reaction evidence="6">
        <text>alpha-D-glucose 6-phosphate = beta-D-fructose 6-phosphate</text>
        <dbReference type="Rhea" id="RHEA:11816"/>
        <dbReference type="ChEBI" id="CHEBI:57634"/>
        <dbReference type="ChEBI" id="CHEBI:58225"/>
        <dbReference type="EC" id="5.3.1.9"/>
    </reaction>
</comment>
<dbReference type="OrthoDB" id="5592106at2"/>
<evidence type="ECO:0000256" key="6">
    <source>
        <dbReference type="ARBA" id="ARBA00029321"/>
    </source>
</evidence>
<evidence type="ECO:0000313" key="8">
    <source>
        <dbReference type="EMBL" id="RGC15641.1"/>
    </source>
</evidence>
<evidence type="ECO:0000259" key="7">
    <source>
        <dbReference type="Pfam" id="PF06560"/>
    </source>
</evidence>
<dbReference type="GO" id="GO:0005737">
    <property type="term" value="C:cytoplasm"/>
    <property type="evidence" value="ECO:0007669"/>
    <property type="project" value="InterPro"/>
</dbReference>
<dbReference type="GO" id="GO:0004347">
    <property type="term" value="F:glucose-6-phosphate isomerase activity"/>
    <property type="evidence" value="ECO:0007669"/>
    <property type="project" value="UniProtKB-EC"/>
</dbReference>
<dbReference type="AlphaFoldDB" id="A0A3E2VWM6"/>
<feature type="domain" description="Glucose-6-phosphate isomerase prokaryote" evidence="7">
    <location>
        <begin position="64"/>
        <end position="184"/>
    </location>
</feature>
<organism evidence="8 9">
    <name type="scientific">Clostridium innocuum</name>
    <dbReference type="NCBI Taxonomy" id="1522"/>
    <lineage>
        <taxon>Bacteria</taxon>
        <taxon>Bacillati</taxon>
        <taxon>Bacillota</taxon>
        <taxon>Clostridia</taxon>
        <taxon>Eubacteriales</taxon>
        <taxon>Clostridiaceae</taxon>
        <taxon>Clostridium</taxon>
    </lineage>
</organism>
<comment type="similarity">
    <text evidence="2">Belongs to the archaeal-type GPI family.</text>
</comment>
<protein>
    <recommendedName>
        <fullName evidence="3">glucose-6-phosphate isomerase</fullName>
        <ecNumber evidence="3">5.3.1.9</ecNumber>
    </recommendedName>
</protein>
<evidence type="ECO:0000313" key="9">
    <source>
        <dbReference type="Proteomes" id="UP000260025"/>
    </source>
</evidence>
<evidence type="ECO:0000256" key="5">
    <source>
        <dbReference type="ARBA" id="ARBA00023152"/>
    </source>
</evidence>
<keyword evidence="5" id="KW-0324">Glycolysis</keyword>
<evidence type="ECO:0000256" key="4">
    <source>
        <dbReference type="ARBA" id="ARBA00022432"/>
    </source>
</evidence>
<proteinExistence type="inferred from homology"/>
<evidence type="ECO:0000256" key="2">
    <source>
        <dbReference type="ARBA" id="ARBA00006542"/>
    </source>
</evidence>
<keyword evidence="4" id="KW-0312">Gluconeogenesis</keyword>
<gene>
    <name evidence="8" type="ORF">DXA38_09700</name>
</gene>
<sequence length="187" mass="21398">MNMIIKQSKYRLDLSGSTVMEGEDLIKNATYFDTVADYYDNADAARNLGHTESYRVCYAIGNRTSTDLYYGTTTIKPILINGECNMTKGHFHEDPKYMEYYLCTRGTGYLLKWNGKSEIYAEEMKQGSLHYIDGRYAHRAINIGDDDLVFLAVDSATGGAKYELIQEEGFPVRCFKKDGKIIWKNNR</sequence>
<dbReference type="Pfam" id="PF06560">
    <property type="entry name" value="GPI"/>
    <property type="match status" value="1"/>
</dbReference>
<accession>A0A3E2VWM6</accession>
<name>A0A3E2VWM6_CLOIN</name>
<dbReference type="CDD" id="cd02218">
    <property type="entry name" value="cupin_PGI"/>
    <property type="match status" value="1"/>
</dbReference>
<reference evidence="8 9" key="1">
    <citation type="submission" date="2018-08" db="EMBL/GenBank/DDBJ databases">
        <title>A genome reference for cultivated species of the human gut microbiota.</title>
        <authorList>
            <person name="Zou Y."/>
            <person name="Xue W."/>
            <person name="Luo G."/>
        </authorList>
    </citation>
    <scope>NUCLEOTIDE SEQUENCE [LARGE SCALE GENOMIC DNA]</scope>
    <source>
        <strain evidence="8 9">OF01-2LB</strain>
    </source>
</reference>
<comment type="caution">
    <text evidence="8">The sequence shown here is derived from an EMBL/GenBank/DDBJ whole genome shotgun (WGS) entry which is preliminary data.</text>
</comment>
<dbReference type="UniPathway" id="UPA00109">
    <property type="reaction ID" value="UER00181"/>
</dbReference>
<dbReference type="SUPFAM" id="SSF51182">
    <property type="entry name" value="RmlC-like cupins"/>
    <property type="match status" value="1"/>
</dbReference>
<evidence type="ECO:0000256" key="1">
    <source>
        <dbReference type="ARBA" id="ARBA00004926"/>
    </source>
</evidence>
<dbReference type="InterPro" id="IPR014710">
    <property type="entry name" value="RmlC-like_jellyroll"/>
</dbReference>
<dbReference type="RefSeq" id="WP_117443025.1">
    <property type="nucleotide sequence ID" value="NZ_JAKNHC010000011.1"/>
</dbReference>
<keyword evidence="8" id="KW-0413">Isomerase</keyword>
<dbReference type="GO" id="GO:0006096">
    <property type="term" value="P:glycolytic process"/>
    <property type="evidence" value="ECO:0007669"/>
    <property type="project" value="UniProtKB-UniPathway"/>
</dbReference>
<dbReference type="EC" id="5.3.1.9" evidence="3"/>
<comment type="pathway">
    <text evidence="1">Carbohydrate degradation; glycolysis; D-glyceraldehyde 3-phosphate and glycerone phosphate from D-glucose: step 2/4.</text>
</comment>
<dbReference type="EMBL" id="QVEV01000012">
    <property type="protein sequence ID" value="RGC15641.1"/>
    <property type="molecule type" value="Genomic_DNA"/>
</dbReference>
<dbReference type="GO" id="GO:0006094">
    <property type="term" value="P:gluconeogenesis"/>
    <property type="evidence" value="ECO:0007669"/>
    <property type="project" value="UniProtKB-KW"/>
</dbReference>
<dbReference type="InterPro" id="IPR011051">
    <property type="entry name" value="RmlC_Cupin_sf"/>
</dbReference>
<dbReference type="Gene3D" id="2.60.120.10">
    <property type="entry name" value="Jelly Rolls"/>
    <property type="match status" value="1"/>
</dbReference>